<feature type="region of interest" description="Disordered" evidence="1">
    <location>
        <begin position="465"/>
        <end position="484"/>
    </location>
</feature>
<sequence>MELIQNNPYRIAGVLSNATAKELEKQKGKIKAYTKVGKEIKSDFDFQILRSINRTEDSVNKAFSNVEQSQDKVNYALFWFLNTSPFDNTAIEYLKNGDEEKALEIWGKVTANKDVNSKNFSAFNNLGTYKLLSRDKSDIKRGIEAKIKLIESDYFESFVHSVADETYTIHKQKQSEKLIDELLTQFKKQYSSSETLQLFSGCNGTTQKYLSKRFTEEPLHKIERQIESCKKKRKNNNGEAYEFGLRLYVNCKDDLSLLKSILGAHDLKYKMIADQLANEIMQCGIDYFKAWQDTKDTSEEGLRLLKYAKSIAVGSQAKDRIKQNTEGIEEWAETAPIKEDLAFITNKLKSFQNASDTIANAKSLVNTCKSRLQNIRNILGSNDEFYLNISSAVVSNALGMVIEVVNEAQSGIEYNRAKLLLLPNIVSNAVSVISVMNSLDMNSQTKLRYIENKSTITNIHHQLQSIKKQSKSPRGPIHTPSPSTDNEGCAPWVYIVGAIILFIIFAKGCS</sequence>
<evidence type="ECO:0000313" key="2">
    <source>
        <dbReference type="EMBL" id="MFD1014431.1"/>
    </source>
</evidence>
<evidence type="ECO:0000313" key="3">
    <source>
        <dbReference type="Proteomes" id="UP001597086"/>
    </source>
</evidence>
<gene>
    <name evidence="2" type="ORF">ACFQ13_00745</name>
</gene>
<dbReference type="EMBL" id="JBHTKM010000001">
    <property type="protein sequence ID" value="MFD1014431.1"/>
    <property type="molecule type" value="Genomic_DNA"/>
</dbReference>
<protein>
    <submittedName>
        <fullName evidence="2">Uncharacterized protein</fullName>
    </submittedName>
</protein>
<organism evidence="2 3">
    <name type="scientific">Winogradskyella rapida</name>
    <dbReference type="NCBI Taxonomy" id="549701"/>
    <lineage>
        <taxon>Bacteria</taxon>
        <taxon>Pseudomonadati</taxon>
        <taxon>Bacteroidota</taxon>
        <taxon>Flavobacteriia</taxon>
        <taxon>Flavobacteriales</taxon>
        <taxon>Flavobacteriaceae</taxon>
        <taxon>Winogradskyella</taxon>
    </lineage>
</organism>
<dbReference type="Proteomes" id="UP001597086">
    <property type="component" value="Unassembled WGS sequence"/>
</dbReference>
<accession>A0ABW3KKT0</accession>
<evidence type="ECO:0000256" key="1">
    <source>
        <dbReference type="SAM" id="MobiDB-lite"/>
    </source>
</evidence>
<keyword evidence="3" id="KW-1185">Reference proteome</keyword>
<comment type="caution">
    <text evidence="2">The sequence shown here is derived from an EMBL/GenBank/DDBJ whole genome shotgun (WGS) entry which is preliminary data.</text>
</comment>
<name>A0ABW3KKT0_9FLAO</name>
<proteinExistence type="predicted"/>
<reference evidence="3" key="1">
    <citation type="journal article" date="2019" name="Int. J. Syst. Evol. Microbiol.">
        <title>The Global Catalogue of Microorganisms (GCM) 10K type strain sequencing project: providing services to taxonomists for standard genome sequencing and annotation.</title>
        <authorList>
            <consortium name="The Broad Institute Genomics Platform"/>
            <consortium name="The Broad Institute Genome Sequencing Center for Infectious Disease"/>
            <person name="Wu L."/>
            <person name="Ma J."/>
        </authorList>
    </citation>
    <scope>NUCLEOTIDE SEQUENCE [LARGE SCALE GENOMIC DNA]</scope>
    <source>
        <strain evidence="3">CCUG 56098</strain>
    </source>
</reference>
<dbReference type="RefSeq" id="WP_386113182.1">
    <property type="nucleotide sequence ID" value="NZ_JBHTKM010000001.1"/>
</dbReference>